<dbReference type="InParanoid" id="D7G0D0"/>
<feature type="compositionally biased region" description="Low complexity" evidence="1">
    <location>
        <begin position="53"/>
        <end position="66"/>
    </location>
</feature>
<protein>
    <submittedName>
        <fullName evidence="2">Uncharacterized protein</fullName>
    </submittedName>
</protein>
<sequence length="201" mass="19920">MHNDETIISMYAPFWACSGAHRPVEGTVDSSDRKINAGGNNGNSEVGAGGGSAATAPAAGTLGKNKSSSIIINNNESGENQRKQLDSMDVGLNVSGEGDIADNVDGFLDEFIALAGDDDYGDSMMLEEGCEGGGGAAISEEDLAYLADMDLADFLPAGAAEGAPEAGTSAGGGAPLSPSSAHEIETLPDHVAGGGEASAGG</sequence>
<proteinExistence type="predicted"/>
<feature type="region of interest" description="Disordered" evidence="1">
    <location>
        <begin position="158"/>
        <end position="201"/>
    </location>
</feature>
<feature type="compositionally biased region" description="Low complexity" evidence="1">
    <location>
        <begin position="158"/>
        <end position="168"/>
    </location>
</feature>
<dbReference type="AlphaFoldDB" id="D7G0D0"/>
<reference evidence="2 3" key="1">
    <citation type="journal article" date="2010" name="Nature">
        <title>The Ectocarpus genome and the independent evolution of multicellularity in brown algae.</title>
        <authorList>
            <person name="Cock J.M."/>
            <person name="Sterck L."/>
            <person name="Rouze P."/>
            <person name="Scornet D."/>
            <person name="Allen A.E."/>
            <person name="Amoutzias G."/>
            <person name="Anthouard V."/>
            <person name="Artiguenave F."/>
            <person name="Aury J.M."/>
            <person name="Badger J.H."/>
            <person name="Beszteri B."/>
            <person name="Billiau K."/>
            <person name="Bonnet E."/>
            <person name="Bothwell J.H."/>
            <person name="Bowler C."/>
            <person name="Boyen C."/>
            <person name="Brownlee C."/>
            <person name="Carrano C.J."/>
            <person name="Charrier B."/>
            <person name="Cho G.Y."/>
            <person name="Coelho S.M."/>
            <person name="Collen J."/>
            <person name="Corre E."/>
            <person name="Da Silva C."/>
            <person name="Delage L."/>
            <person name="Delaroque N."/>
            <person name="Dittami S.M."/>
            <person name="Doulbeau S."/>
            <person name="Elias M."/>
            <person name="Farnham G."/>
            <person name="Gachon C.M."/>
            <person name="Gschloessl B."/>
            <person name="Heesch S."/>
            <person name="Jabbari K."/>
            <person name="Jubin C."/>
            <person name="Kawai H."/>
            <person name="Kimura K."/>
            <person name="Kloareg B."/>
            <person name="Kupper F.C."/>
            <person name="Lang D."/>
            <person name="Le Bail A."/>
            <person name="Leblanc C."/>
            <person name="Lerouge P."/>
            <person name="Lohr M."/>
            <person name="Lopez P.J."/>
            <person name="Martens C."/>
            <person name="Maumus F."/>
            <person name="Michel G."/>
            <person name="Miranda-Saavedra D."/>
            <person name="Morales J."/>
            <person name="Moreau H."/>
            <person name="Motomura T."/>
            <person name="Nagasato C."/>
            <person name="Napoli C.A."/>
            <person name="Nelson D.R."/>
            <person name="Nyvall-Collen P."/>
            <person name="Peters A.F."/>
            <person name="Pommier C."/>
            <person name="Potin P."/>
            <person name="Poulain J."/>
            <person name="Quesneville H."/>
            <person name="Read B."/>
            <person name="Rensing S.A."/>
            <person name="Ritter A."/>
            <person name="Rousvoal S."/>
            <person name="Samanta M."/>
            <person name="Samson G."/>
            <person name="Schroeder D.C."/>
            <person name="Segurens B."/>
            <person name="Strittmatter M."/>
            <person name="Tonon T."/>
            <person name="Tregear J.W."/>
            <person name="Valentin K."/>
            <person name="von Dassow P."/>
            <person name="Yamagishi T."/>
            <person name="Van de Peer Y."/>
            <person name="Wincker P."/>
        </authorList>
    </citation>
    <scope>NUCLEOTIDE SEQUENCE [LARGE SCALE GENOMIC DNA]</scope>
    <source>
        <strain evidence="3">Ec32 / CCAP1310/4</strain>
    </source>
</reference>
<dbReference type="EMBL" id="FN649740">
    <property type="protein sequence ID" value="CBJ26657.1"/>
    <property type="molecule type" value="Genomic_DNA"/>
</dbReference>
<dbReference type="OrthoDB" id="153872at2759"/>
<keyword evidence="3" id="KW-1185">Reference proteome</keyword>
<dbReference type="Proteomes" id="UP000002630">
    <property type="component" value="Linkage Group LG15"/>
</dbReference>
<feature type="compositionally biased region" description="Low complexity" evidence="1">
    <location>
        <begin position="36"/>
        <end position="46"/>
    </location>
</feature>
<accession>D7G0D0</accession>
<feature type="region of interest" description="Disordered" evidence="1">
    <location>
        <begin position="27"/>
        <end position="66"/>
    </location>
</feature>
<feature type="compositionally biased region" description="Gly residues" evidence="1">
    <location>
        <begin position="192"/>
        <end position="201"/>
    </location>
</feature>
<evidence type="ECO:0000313" key="2">
    <source>
        <dbReference type="EMBL" id="CBJ26657.1"/>
    </source>
</evidence>
<evidence type="ECO:0000313" key="3">
    <source>
        <dbReference type="Proteomes" id="UP000002630"/>
    </source>
</evidence>
<gene>
    <name evidence="2" type="ORF">Esi_0040_0070</name>
</gene>
<evidence type="ECO:0000256" key="1">
    <source>
        <dbReference type="SAM" id="MobiDB-lite"/>
    </source>
</evidence>
<organism evidence="2 3">
    <name type="scientific">Ectocarpus siliculosus</name>
    <name type="common">Brown alga</name>
    <name type="synonym">Conferva siliculosa</name>
    <dbReference type="NCBI Taxonomy" id="2880"/>
    <lineage>
        <taxon>Eukaryota</taxon>
        <taxon>Sar</taxon>
        <taxon>Stramenopiles</taxon>
        <taxon>Ochrophyta</taxon>
        <taxon>PX clade</taxon>
        <taxon>Phaeophyceae</taxon>
        <taxon>Ectocarpales</taxon>
        <taxon>Ectocarpaceae</taxon>
        <taxon>Ectocarpus</taxon>
    </lineage>
</organism>
<dbReference type="EMBL" id="FN648597">
    <property type="protein sequence ID" value="CBJ26657.1"/>
    <property type="molecule type" value="Genomic_DNA"/>
</dbReference>
<name>D7G0D0_ECTSI</name>